<dbReference type="Pfam" id="PF07683">
    <property type="entry name" value="CobW_C"/>
    <property type="match status" value="1"/>
</dbReference>
<feature type="domain" description="CobW C-terminal" evidence="7">
    <location>
        <begin position="327"/>
        <end position="418"/>
    </location>
</feature>
<evidence type="ECO:0000256" key="6">
    <source>
        <dbReference type="SAM" id="MobiDB-lite"/>
    </source>
</evidence>
<dbReference type="SMART" id="SM00833">
    <property type="entry name" value="CobW_C"/>
    <property type="match status" value="1"/>
</dbReference>
<feature type="region of interest" description="Disordered" evidence="6">
    <location>
        <begin position="273"/>
        <end position="313"/>
    </location>
</feature>
<evidence type="ECO:0000256" key="1">
    <source>
        <dbReference type="ARBA" id="ARBA00022741"/>
    </source>
</evidence>
<keyword evidence="2" id="KW-0378">Hydrolase</keyword>
<feature type="compositionally biased region" description="Acidic residues" evidence="6">
    <location>
        <begin position="426"/>
        <end position="447"/>
    </location>
</feature>
<comment type="similarity">
    <text evidence="4">Belongs to the SIMIBI class G3E GTPase family. ZNG1 subfamily.</text>
</comment>
<evidence type="ECO:0000313" key="8">
    <source>
        <dbReference type="EMBL" id="CAD9236465.1"/>
    </source>
</evidence>
<dbReference type="SUPFAM" id="SSF52540">
    <property type="entry name" value="P-loop containing nucleoside triphosphate hydrolases"/>
    <property type="match status" value="1"/>
</dbReference>
<dbReference type="Pfam" id="PF02492">
    <property type="entry name" value="cobW"/>
    <property type="match status" value="1"/>
</dbReference>
<dbReference type="EMBL" id="HBGH01015285">
    <property type="protein sequence ID" value="CAD9236465.1"/>
    <property type="molecule type" value="Transcribed_RNA"/>
</dbReference>
<dbReference type="InterPro" id="IPR036627">
    <property type="entry name" value="CobW-likC_sf"/>
</dbReference>
<evidence type="ECO:0000256" key="4">
    <source>
        <dbReference type="ARBA" id="ARBA00034320"/>
    </source>
</evidence>
<sequence length="447" mass="49088">MEDEEAESKRAKIATVAERLGISDGSGMGIPVDMDTAYLNVNVMGSKKAAVAMSALDSATELLGIPLTLLTGFLGAGKSTVLNYLLRAPHGLRIAVLINEFGKIDIDNQLVDRLQVGGVANEKDLVSLDNGCICCTISNGFVEAVKKMLESCEEVPDYVVVETTGLADPEPIMGSIRESELAEWVYLDQVLTVVDATSWDGKTHYDSGTAIKQIQFADTILLSKTDLISPERVTKVVADILETKENARIIKSQGGVVPVEAIFDITLSESKSGIQEKSEGRKLNPSEKHHQGSSHCHEEDCSDHCHHHREPQEEKIPAPNHLAMEGFTSVAIDCNRPFDLEKFRIEFVENPPPGVFRAKGIIWFDQERDRFIFHLSGGNRMTICPAPWPEGQSPRTQFVVIGRNLDEANLKSLLEGFLVSNPSSLPDDEESDDEESVEEDVNDTSRT</sequence>
<evidence type="ECO:0000256" key="5">
    <source>
        <dbReference type="ARBA" id="ARBA00049117"/>
    </source>
</evidence>
<evidence type="ECO:0000256" key="2">
    <source>
        <dbReference type="ARBA" id="ARBA00022801"/>
    </source>
</evidence>
<dbReference type="PANTHER" id="PTHR13748">
    <property type="entry name" value="COBW-RELATED"/>
    <property type="match status" value="1"/>
</dbReference>
<proteinExistence type="inferred from homology"/>
<name>A0A7S1XFP9_9RHOD</name>
<reference evidence="8" key="1">
    <citation type="submission" date="2021-01" db="EMBL/GenBank/DDBJ databases">
        <authorList>
            <person name="Corre E."/>
            <person name="Pelletier E."/>
            <person name="Niang G."/>
            <person name="Scheremetjew M."/>
            <person name="Finn R."/>
            <person name="Kale V."/>
            <person name="Holt S."/>
            <person name="Cochrane G."/>
            <person name="Meng A."/>
            <person name="Brown T."/>
            <person name="Cohen L."/>
        </authorList>
    </citation>
    <scope>NUCLEOTIDE SEQUENCE</scope>
    <source>
        <strain evidence="8">SAG 36.94</strain>
    </source>
</reference>
<accession>A0A7S1XFP9</accession>
<dbReference type="GO" id="GO:0000166">
    <property type="term" value="F:nucleotide binding"/>
    <property type="evidence" value="ECO:0007669"/>
    <property type="project" value="UniProtKB-KW"/>
</dbReference>
<dbReference type="PANTHER" id="PTHR13748:SF59">
    <property type="entry name" value="COBW C-TERMINAL DOMAIN-CONTAINING PROTEIN"/>
    <property type="match status" value="1"/>
</dbReference>
<protein>
    <recommendedName>
        <fullName evidence="7">CobW C-terminal domain-containing protein</fullName>
    </recommendedName>
</protein>
<dbReference type="GO" id="GO:0016787">
    <property type="term" value="F:hydrolase activity"/>
    <property type="evidence" value="ECO:0007669"/>
    <property type="project" value="UniProtKB-KW"/>
</dbReference>
<dbReference type="InterPro" id="IPR051316">
    <property type="entry name" value="Zinc-reg_GTPase_activator"/>
</dbReference>
<dbReference type="AlphaFoldDB" id="A0A7S1XFP9"/>
<gene>
    <name evidence="8" type="ORF">CCAE0312_LOCUS8560</name>
</gene>
<dbReference type="CDD" id="cd03112">
    <property type="entry name" value="CobW-like"/>
    <property type="match status" value="1"/>
</dbReference>
<dbReference type="InterPro" id="IPR003495">
    <property type="entry name" value="CobW/HypB/UreG_nucleotide-bd"/>
</dbReference>
<keyword evidence="3" id="KW-0143">Chaperone</keyword>
<evidence type="ECO:0000256" key="3">
    <source>
        <dbReference type="ARBA" id="ARBA00023186"/>
    </source>
</evidence>
<keyword evidence="1" id="KW-0547">Nucleotide-binding</keyword>
<dbReference type="SUPFAM" id="SSF90002">
    <property type="entry name" value="Hypothetical protein YjiA, C-terminal domain"/>
    <property type="match status" value="1"/>
</dbReference>
<organism evidence="8">
    <name type="scientific">Compsopogon caeruleus</name>
    <dbReference type="NCBI Taxonomy" id="31354"/>
    <lineage>
        <taxon>Eukaryota</taxon>
        <taxon>Rhodophyta</taxon>
        <taxon>Compsopogonophyceae</taxon>
        <taxon>Compsopogonales</taxon>
        <taxon>Compsopogonaceae</taxon>
        <taxon>Compsopogon</taxon>
    </lineage>
</organism>
<dbReference type="Gene3D" id="3.30.1220.10">
    <property type="entry name" value="CobW-like, C-terminal domain"/>
    <property type="match status" value="1"/>
</dbReference>
<evidence type="ECO:0000259" key="7">
    <source>
        <dbReference type="SMART" id="SM00833"/>
    </source>
</evidence>
<dbReference type="Gene3D" id="3.40.50.300">
    <property type="entry name" value="P-loop containing nucleotide triphosphate hydrolases"/>
    <property type="match status" value="1"/>
</dbReference>
<comment type="catalytic activity">
    <reaction evidence="5">
        <text>GTP + H2O = GDP + phosphate + H(+)</text>
        <dbReference type="Rhea" id="RHEA:19669"/>
        <dbReference type="ChEBI" id="CHEBI:15377"/>
        <dbReference type="ChEBI" id="CHEBI:15378"/>
        <dbReference type="ChEBI" id="CHEBI:37565"/>
        <dbReference type="ChEBI" id="CHEBI:43474"/>
        <dbReference type="ChEBI" id="CHEBI:58189"/>
    </reaction>
    <physiologicalReaction direction="left-to-right" evidence="5">
        <dbReference type="Rhea" id="RHEA:19670"/>
    </physiologicalReaction>
</comment>
<dbReference type="InterPro" id="IPR027417">
    <property type="entry name" value="P-loop_NTPase"/>
</dbReference>
<feature type="region of interest" description="Disordered" evidence="6">
    <location>
        <begin position="420"/>
        <end position="447"/>
    </location>
</feature>
<dbReference type="InterPro" id="IPR011629">
    <property type="entry name" value="CobW-like_C"/>
</dbReference>
<feature type="compositionally biased region" description="Basic and acidic residues" evidence="6">
    <location>
        <begin position="274"/>
        <end position="313"/>
    </location>
</feature>